<name>A0ABS9HQV5_9GAMM</name>
<evidence type="ECO:0000313" key="1">
    <source>
        <dbReference type="EMBL" id="MCF7220993.1"/>
    </source>
</evidence>
<evidence type="ECO:0000313" key="2">
    <source>
        <dbReference type="Proteomes" id="UP001430796"/>
    </source>
</evidence>
<comment type="caution">
    <text evidence="1">The sequence shown here is derived from an EMBL/GenBank/DDBJ whole genome shotgun (WGS) entry which is preliminary data.</text>
</comment>
<gene>
    <name evidence="1" type="ORF">L3V18_04215</name>
</gene>
<accession>A0ABS9HQV5</accession>
<dbReference type="Proteomes" id="UP001430796">
    <property type="component" value="Unassembled WGS sequence"/>
</dbReference>
<reference evidence="2" key="1">
    <citation type="submission" date="2022-01" db="EMBL/GenBank/DDBJ databases">
        <title>Lysobacter chinensis sp. nov., a bacterium isolated from cow dung compost.</title>
        <authorList>
            <person name="Zhou L.Y."/>
        </authorList>
    </citation>
    <scope>NUCLEOTIDE SEQUENCE [LARGE SCALE GENOMIC DNA]</scope>
    <source>
        <strain evidence="2">TLK-CK17</strain>
    </source>
</reference>
<reference evidence="1 2" key="2">
    <citation type="submission" date="2022-01" db="EMBL/GenBank/DDBJ databases">
        <title>Lysobacter chinensis sp. nov., a bacterium isolated from cow dung compost.</title>
        <authorList>
            <person name="Liu Y."/>
        </authorList>
    </citation>
    <scope>NUCLEOTIDE SEQUENCE [LARGE SCALE GENOMIC DNA]</scope>
    <source>
        <strain evidence="1 2">TLK-CK17</strain>
    </source>
</reference>
<keyword evidence="2" id="KW-1185">Reference proteome</keyword>
<organism evidence="1 2">
    <name type="scientific">Marilutibacter chinensis</name>
    <dbReference type="NCBI Taxonomy" id="2912247"/>
    <lineage>
        <taxon>Bacteria</taxon>
        <taxon>Pseudomonadati</taxon>
        <taxon>Pseudomonadota</taxon>
        <taxon>Gammaproteobacteria</taxon>
        <taxon>Lysobacterales</taxon>
        <taxon>Lysobacteraceae</taxon>
        <taxon>Marilutibacter</taxon>
    </lineage>
</organism>
<sequence length="232" mass="25718">MLYEIDGHLYTTFVVARLAGLPVSRALELAWGCQVPDANRRFTAVSAAWNSLWEKYSADIMKILHSIHGGKEEQVLRRRGDLKQLVAEAIQRGEPDWRVGLMIHAYGDSYAHTFIKMGKEHSYRPPHGHAGHGHKPDKIGNFPKKYLEYVAGLYLALGGQGDSKAALDKLIRIVGDNKGNNSKISSSIVSYAAELGMTESESDAVKDRLLTAVSEKDVVETMAFMEAKFKSD</sequence>
<protein>
    <submittedName>
        <fullName evidence="1">Uncharacterized protein</fullName>
    </submittedName>
</protein>
<dbReference type="EMBL" id="JAKJPO010000001">
    <property type="protein sequence ID" value="MCF7220993.1"/>
    <property type="molecule type" value="Genomic_DNA"/>
</dbReference>
<proteinExistence type="predicted"/>